<proteinExistence type="inferred from homology"/>
<dbReference type="Pfam" id="PF03022">
    <property type="entry name" value="MRJP"/>
    <property type="match status" value="1"/>
</dbReference>
<evidence type="ECO:0000256" key="2">
    <source>
        <dbReference type="ARBA" id="ARBA00009127"/>
    </source>
</evidence>
<evidence type="ECO:0000256" key="3">
    <source>
        <dbReference type="ARBA" id="ARBA00022525"/>
    </source>
</evidence>
<dbReference type="InterPro" id="IPR017996">
    <property type="entry name" value="MRJP/yellow-related"/>
</dbReference>
<organism evidence="4 5">
    <name type="scientific">Lithohypha guttulata</name>
    <dbReference type="NCBI Taxonomy" id="1690604"/>
    <lineage>
        <taxon>Eukaryota</taxon>
        <taxon>Fungi</taxon>
        <taxon>Dikarya</taxon>
        <taxon>Ascomycota</taxon>
        <taxon>Pezizomycotina</taxon>
        <taxon>Eurotiomycetes</taxon>
        <taxon>Chaetothyriomycetidae</taxon>
        <taxon>Chaetothyriales</taxon>
        <taxon>Trichomeriaceae</taxon>
        <taxon>Lithohypha</taxon>
    </lineage>
</organism>
<comment type="caution">
    <text evidence="4">The sequence shown here is derived from an EMBL/GenBank/DDBJ whole genome shotgun (WGS) entry which is preliminary data.</text>
</comment>
<dbReference type="InterPro" id="IPR011042">
    <property type="entry name" value="6-blade_b-propeller_TolB-like"/>
</dbReference>
<reference evidence="4 5" key="1">
    <citation type="submission" date="2023-08" db="EMBL/GenBank/DDBJ databases">
        <title>Black Yeasts Isolated from many extreme environments.</title>
        <authorList>
            <person name="Coleine C."/>
            <person name="Stajich J.E."/>
            <person name="Selbmann L."/>
        </authorList>
    </citation>
    <scope>NUCLEOTIDE SEQUENCE [LARGE SCALE GENOMIC DNA]</scope>
    <source>
        <strain evidence="4 5">CCFEE 5885</strain>
    </source>
</reference>
<dbReference type="Proteomes" id="UP001345013">
    <property type="component" value="Unassembled WGS sequence"/>
</dbReference>
<comment type="similarity">
    <text evidence="2">Belongs to the major royal jelly protein family.</text>
</comment>
<dbReference type="EMBL" id="JAVRRG010000025">
    <property type="protein sequence ID" value="KAK5095883.1"/>
    <property type="molecule type" value="Genomic_DNA"/>
</dbReference>
<evidence type="ECO:0000313" key="4">
    <source>
        <dbReference type="EMBL" id="KAK5095883.1"/>
    </source>
</evidence>
<dbReference type="PANTHER" id="PTHR10009:SF18">
    <property type="entry name" value="PROTEIN YELLOW-LIKE PROTEIN"/>
    <property type="match status" value="1"/>
</dbReference>
<keyword evidence="3" id="KW-0964">Secreted</keyword>
<sequence length="382" mass="40717">MAIIGGLGSDSGHNEICIAVSASGRLFSNYPLGLDPNNTRYQVAELVNGSSETPYPSVEINSPPDGPYDYTSYPARSKGLPDYLIGVQSVVIDAQDRLWILDTGRAVLPNGTLTASQYGGPKLVAVDLQSNAVVKTILFPPEVAYPESYLNDIRFDLRAGITESGQGVGYITDSSAESRNGIIIVDLGTGNSWRHLEGTMEVRGENRFFATVWGQSLYINTGGSSSVQRFGSGADGIAISPDGETLYFCPVASRYLYAVPTARLRDQGPASELLAEASVMNLGQKGHADGLESDSNGLVYAGSIGTNSIVIFNPANASVSTYARDPRIGWPDTFSAGTDGYLYVTANQLFRMPGMTGGVDLRQKPFVLYRVPLAEGGSKIRA</sequence>
<protein>
    <recommendedName>
        <fullName evidence="6">Major royal jelly protein</fullName>
    </recommendedName>
</protein>
<keyword evidence="5" id="KW-1185">Reference proteome</keyword>
<dbReference type="PANTHER" id="PTHR10009">
    <property type="entry name" value="PROTEIN YELLOW-RELATED"/>
    <property type="match status" value="1"/>
</dbReference>
<dbReference type="SUPFAM" id="SSF63829">
    <property type="entry name" value="Calcium-dependent phosphotriesterase"/>
    <property type="match status" value="1"/>
</dbReference>
<accession>A0ABR0KIA8</accession>
<gene>
    <name evidence="4" type="ORF">LTR24_002847</name>
</gene>
<comment type="subcellular location">
    <subcellularLocation>
        <location evidence="1">Secreted</location>
    </subcellularLocation>
</comment>
<evidence type="ECO:0000256" key="1">
    <source>
        <dbReference type="ARBA" id="ARBA00004613"/>
    </source>
</evidence>
<dbReference type="Gene3D" id="2.120.10.30">
    <property type="entry name" value="TolB, C-terminal domain"/>
    <property type="match status" value="1"/>
</dbReference>
<name>A0ABR0KIA8_9EURO</name>
<evidence type="ECO:0008006" key="6">
    <source>
        <dbReference type="Google" id="ProtNLM"/>
    </source>
</evidence>
<evidence type="ECO:0000313" key="5">
    <source>
        <dbReference type="Proteomes" id="UP001345013"/>
    </source>
</evidence>